<proteinExistence type="inferred from homology"/>
<dbReference type="InterPro" id="IPR000425">
    <property type="entry name" value="MIP"/>
</dbReference>
<accession>A0A6B8KE48</accession>
<evidence type="ECO:0000256" key="7">
    <source>
        <dbReference type="SAM" id="Phobius"/>
    </source>
</evidence>
<comment type="subcellular location">
    <subcellularLocation>
        <location evidence="1">Membrane</location>
        <topology evidence="1">Multi-pass membrane protein</topology>
    </subcellularLocation>
</comment>
<dbReference type="InterPro" id="IPR023271">
    <property type="entry name" value="Aquaporin-like"/>
</dbReference>
<feature type="transmembrane region" description="Helical" evidence="7">
    <location>
        <begin position="140"/>
        <end position="159"/>
    </location>
</feature>
<keyword evidence="2 6" id="KW-0813">Transport</keyword>
<sequence length="219" mass="21892">MLVFAVACGDAASALNPSEATRLHAAVASGLVITVATYFLGSVSGAHLNPAVTFAFALRGNFPWKRTPAYVIAQLAGGALAALTIKLTFGTLGELGATVPGPGVAPMQAFVVEAVLTIGLVNAVLGTASGARNTGTNAGIAIGIYNAVAKLCAAALTGASMNPARSLGPDIIRGDFSATWIYVFAPLLGAIIGVGFEWALKGPPTPSGDQGSGGRGKKR</sequence>
<evidence type="ECO:0000256" key="4">
    <source>
        <dbReference type="ARBA" id="ARBA00022989"/>
    </source>
</evidence>
<feature type="transmembrane region" description="Helical" evidence="7">
    <location>
        <begin position="109"/>
        <end position="128"/>
    </location>
</feature>
<keyword evidence="3 6" id="KW-0812">Transmembrane</keyword>
<keyword evidence="4 7" id="KW-1133">Transmembrane helix</keyword>
<dbReference type="OrthoDB" id="9807293at2"/>
<dbReference type="SUPFAM" id="SSF81338">
    <property type="entry name" value="Aquaporin-like"/>
    <property type="match status" value="1"/>
</dbReference>
<evidence type="ECO:0000256" key="1">
    <source>
        <dbReference type="ARBA" id="ARBA00004141"/>
    </source>
</evidence>
<dbReference type="PANTHER" id="PTHR45724">
    <property type="entry name" value="AQUAPORIN NIP2-1"/>
    <property type="match status" value="1"/>
</dbReference>
<dbReference type="EMBL" id="CP046052">
    <property type="protein sequence ID" value="QGM46536.1"/>
    <property type="molecule type" value="Genomic_DNA"/>
</dbReference>
<keyword evidence="5 7" id="KW-0472">Membrane</keyword>
<keyword evidence="9" id="KW-1185">Reference proteome</keyword>
<protein>
    <recommendedName>
        <fullName evidence="10">Aquaporin</fullName>
    </recommendedName>
</protein>
<dbReference type="PRINTS" id="PR00783">
    <property type="entry name" value="MINTRINSICP"/>
</dbReference>
<dbReference type="PANTHER" id="PTHR45724:SF13">
    <property type="entry name" value="AQUAPORIN NIP1-1-RELATED"/>
    <property type="match status" value="1"/>
</dbReference>
<dbReference type="Gene3D" id="1.20.1080.10">
    <property type="entry name" value="Glycerol uptake facilitator protein"/>
    <property type="match status" value="1"/>
</dbReference>
<evidence type="ECO:0000256" key="5">
    <source>
        <dbReference type="ARBA" id="ARBA00023136"/>
    </source>
</evidence>
<evidence type="ECO:0008006" key="10">
    <source>
        <dbReference type="Google" id="ProtNLM"/>
    </source>
</evidence>
<evidence type="ECO:0000256" key="2">
    <source>
        <dbReference type="ARBA" id="ARBA00022448"/>
    </source>
</evidence>
<reference evidence="8 9" key="1">
    <citation type="submission" date="2019-11" db="EMBL/GenBank/DDBJ databases">
        <title>The genome sequence of Methylocystis heyeri.</title>
        <authorList>
            <person name="Oshkin I.Y."/>
            <person name="Miroshnikov K."/>
            <person name="Dedysh S.N."/>
        </authorList>
    </citation>
    <scope>NUCLEOTIDE SEQUENCE [LARGE SCALE GENOMIC DNA]</scope>
    <source>
        <strain evidence="8 9">H2</strain>
    </source>
</reference>
<dbReference type="AlphaFoldDB" id="A0A6B8KE48"/>
<gene>
    <name evidence="8" type="ORF">H2LOC_013000</name>
</gene>
<dbReference type="PROSITE" id="PS00221">
    <property type="entry name" value="MIP"/>
    <property type="match status" value="1"/>
</dbReference>
<organism evidence="8 9">
    <name type="scientific">Methylocystis heyeri</name>
    <dbReference type="NCBI Taxonomy" id="391905"/>
    <lineage>
        <taxon>Bacteria</taxon>
        <taxon>Pseudomonadati</taxon>
        <taxon>Pseudomonadota</taxon>
        <taxon>Alphaproteobacteria</taxon>
        <taxon>Hyphomicrobiales</taxon>
        <taxon>Methylocystaceae</taxon>
        <taxon>Methylocystis</taxon>
    </lineage>
</organism>
<feature type="transmembrane region" description="Helical" evidence="7">
    <location>
        <begin position="179"/>
        <end position="200"/>
    </location>
</feature>
<evidence type="ECO:0000313" key="9">
    <source>
        <dbReference type="Proteomes" id="UP000309061"/>
    </source>
</evidence>
<evidence type="ECO:0000313" key="8">
    <source>
        <dbReference type="EMBL" id="QGM46536.1"/>
    </source>
</evidence>
<dbReference type="InterPro" id="IPR022357">
    <property type="entry name" value="MIP_CS"/>
</dbReference>
<dbReference type="InterPro" id="IPR034294">
    <property type="entry name" value="Aquaporin_transptr"/>
</dbReference>
<evidence type="ECO:0000256" key="6">
    <source>
        <dbReference type="RuleBase" id="RU000477"/>
    </source>
</evidence>
<dbReference type="KEGG" id="mhey:H2LOC_013000"/>
<evidence type="ECO:0000256" key="3">
    <source>
        <dbReference type="ARBA" id="ARBA00022692"/>
    </source>
</evidence>
<comment type="similarity">
    <text evidence="6">Belongs to the MIP/aquaporin (TC 1.A.8) family.</text>
</comment>
<name>A0A6B8KE48_9HYPH</name>
<dbReference type="GO" id="GO:0016020">
    <property type="term" value="C:membrane"/>
    <property type="evidence" value="ECO:0007669"/>
    <property type="project" value="UniProtKB-SubCell"/>
</dbReference>
<dbReference type="GO" id="GO:0015267">
    <property type="term" value="F:channel activity"/>
    <property type="evidence" value="ECO:0007669"/>
    <property type="project" value="InterPro"/>
</dbReference>
<feature type="transmembrane region" description="Helical" evidence="7">
    <location>
        <begin position="69"/>
        <end position="89"/>
    </location>
</feature>
<feature type="transmembrane region" description="Helical" evidence="7">
    <location>
        <begin position="24"/>
        <end position="48"/>
    </location>
</feature>
<dbReference type="Proteomes" id="UP000309061">
    <property type="component" value="Chromosome"/>
</dbReference>
<dbReference type="Pfam" id="PF00230">
    <property type="entry name" value="MIP"/>
    <property type="match status" value="1"/>
</dbReference>